<protein>
    <submittedName>
        <fullName evidence="2">Uncharacterized protein</fullName>
    </submittedName>
</protein>
<dbReference type="Proteomes" id="UP000593571">
    <property type="component" value="Unassembled WGS sequence"/>
</dbReference>
<name>A0A7J8DYA9_ROUAE</name>
<proteinExistence type="predicted"/>
<keyword evidence="1" id="KW-0812">Transmembrane</keyword>
<evidence type="ECO:0000313" key="2">
    <source>
        <dbReference type="EMBL" id="KAF6427872.1"/>
    </source>
</evidence>
<organism evidence="2 3">
    <name type="scientific">Rousettus aegyptiacus</name>
    <name type="common">Egyptian fruit bat</name>
    <name type="synonym">Pteropus aegyptiacus</name>
    <dbReference type="NCBI Taxonomy" id="9407"/>
    <lineage>
        <taxon>Eukaryota</taxon>
        <taxon>Metazoa</taxon>
        <taxon>Chordata</taxon>
        <taxon>Craniata</taxon>
        <taxon>Vertebrata</taxon>
        <taxon>Euteleostomi</taxon>
        <taxon>Mammalia</taxon>
        <taxon>Eutheria</taxon>
        <taxon>Laurasiatheria</taxon>
        <taxon>Chiroptera</taxon>
        <taxon>Yinpterochiroptera</taxon>
        <taxon>Pteropodoidea</taxon>
        <taxon>Pteropodidae</taxon>
        <taxon>Rousettinae</taxon>
        <taxon>Rousettus</taxon>
    </lineage>
</organism>
<evidence type="ECO:0000313" key="3">
    <source>
        <dbReference type="Proteomes" id="UP000593571"/>
    </source>
</evidence>
<reference evidence="2 3" key="1">
    <citation type="journal article" date="2020" name="Nature">
        <title>Six reference-quality genomes reveal evolution of bat adaptations.</title>
        <authorList>
            <person name="Jebb D."/>
            <person name="Huang Z."/>
            <person name="Pippel M."/>
            <person name="Hughes G.M."/>
            <person name="Lavrichenko K."/>
            <person name="Devanna P."/>
            <person name="Winkler S."/>
            <person name="Jermiin L.S."/>
            <person name="Skirmuntt E.C."/>
            <person name="Katzourakis A."/>
            <person name="Burkitt-Gray L."/>
            <person name="Ray D.A."/>
            <person name="Sullivan K.A.M."/>
            <person name="Roscito J.G."/>
            <person name="Kirilenko B.M."/>
            <person name="Davalos L.M."/>
            <person name="Corthals A.P."/>
            <person name="Power M.L."/>
            <person name="Jones G."/>
            <person name="Ransome R.D."/>
            <person name="Dechmann D.K.N."/>
            <person name="Locatelli A.G."/>
            <person name="Puechmaille S.J."/>
            <person name="Fedrigo O."/>
            <person name="Jarvis E.D."/>
            <person name="Hiller M."/>
            <person name="Vernes S.C."/>
            <person name="Myers E.W."/>
            <person name="Teeling E.C."/>
        </authorList>
    </citation>
    <scope>NUCLEOTIDE SEQUENCE [LARGE SCALE GENOMIC DNA]</scope>
    <source>
        <strain evidence="2">MRouAeg1</strain>
        <tissue evidence="2">Muscle</tissue>
    </source>
</reference>
<keyword evidence="1" id="KW-0472">Membrane</keyword>
<sequence length="125" mass="14020">MKNLLSHHIKSWTNLYFCCPISTSLFVSINIGLCSPPFFILFLCPFHCFPEVFSSHTGHVLQVCVWIPFSLRNPRNHKSCQSQLVVLPPPKWIQNPNTRITSGVVSYVLASFSQISVLGTVAFPG</sequence>
<dbReference type="EMBL" id="JACASE010000011">
    <property type="protein sequence ID" value="KAF6427872.1"/>
    <property type="molecule type" value="Genomic_DNA"/>
</dbReference>
<evidence type="ECO:0000256" key="1">
    <source>
        <dbReference type="SAM" id="Phobius"/>
    </source>
</evidence>
<feature type="transmembrane region" description="Helical" evidence="1">
    <location>
        <begin position="12"/>
        <end position="33"/>
    </location>
</feature>
<comment type="caution">
    <text evidence="2">The sequence shown here is derived from an EMBL/GenBank/DDBJ whole genome shotgun (WGS) entry which is preliminary data.</text>
</comment>
<keyword evidence="1" id="KW-1133">Transmembrane helix</keyword>
<dbReference type="AlphaFoldDB" id="A0A7J8DYA9"/>
<gene>
    <name evidence="2" type="ORF">HJG63_008356</name>
</gene>
<accession>A0A7J8DYA9</accession>
<keyword evidence="3" id="KW-1185">Reference proteome</keyword>